<evidence type="ECO:0000256" key="1">
    <source>
        <dbReference type="ARBA" id="ARBA00001324"/>
    </source>
</evidence>
<feature type="domain" description="Rhamnogalacturonan lyase" evidence="16">
    <location>
        <begin position="405"/>
        <end position="473"/>
    </location>
</feature>
<dbReference type="GO" id="GO:0030246">
    <property type="term" value="F:carbohydrate binding"/>
    <property type="evidence" value="ECO:0007669"/>
    <property type="project" value="InterPro"/>
</dbReference>
<feature type="domain" description="Alcohol dehydrogenase-like C-terminal" evidence="14">
    <location>
        <begin position="742"/>
        <end position="865"/>
    </location>
</feature>
<dbReference type="Pfam" id="PF00107">
    <property type="entry name" value="ADH_zinc_N"/>
    <property type="match status" value="1"/>
</dbReference>
<evidence type="ECO:0000256" key="8">
    <source>
        <dbReference type="ARBA" id="ARBA00022723"/>
    </source>
</evidence>
<comment type="similarity">
    <text evidence="4">Belongs to the zinc-containing alcohol dehydrogenase family.</text>
</comment>
<dbReference type="Pfam" id="PF06045">
    <property type="entry name" value="Rhamnogal_lyase"/>
    <property type="match status" value="1"/>
</dbReference>
<keyword evidence="13" id="KW-1133">Transmembrane helix</keyword>
<dbReference type="PANTHER" id="PTHR32018:SF6">
    <property type="entry name" value="RHAMNOGALACTURONAN ENDOLYASE"/>
    <property type="match status" value="1"/>
</dbReference>
<gene>
    <name evidence="17" type="ORF">FH972_006846</name>
</gene>
<comment type="cofactor">
    <cofactor evidence="2">
        <name>Zn(2+)</name>
        <dbReference type="ChEBI" id="CHEBI:29105"/>
    </cofactor>
</comment>
<keyword evidence="7" id="KW-0964">Secreted</keyword>
<evidence type="ECO:0000256" key="11">
    <source>
        <dbReference type="ARBA" id="ARBA00023002"/>
    </source>
</evidence>
<dbReference type="GO" id="GO:0102210">
    <property type="term" value="F:rhamnogalacturonan endolyase activity"/>
    <property type="evidence" value="ECO:0007669"/>
    <property type="project" value="UniProtKB-EC"/>
</dbReference>
<dbReference type="Proteomes" id="UP000327013">
    <property type="component" value="Chromosome 2"/>
</dbReference>
<dbReference type="CDD" id="cd05283">
    <property type="entry name" value="CAD1"/>
    <property type="match status" value="1"/>
</dbReference>
<dbReference type="FunFam" id="3.40.50.720:FF:000022">
    <property type="entry name" value="Cinnamyl alcohol dehydrogenase"/>
    <property type="match status" value="1"/>
</dbReference>
<dbReference type="InterPro" id="IPR014718">
    <property type="entry name" value="GH-type_carb-bd"/>
</dbReference>
<evidence type="ECO:0000259" key="16">
    <source>
        <dbReference type="Pfam" id="PF14686"/>
    </source>
</evidence>
<organism evidence="17 18">
    <name type="scientific">Carpinus fangiana</name>
    <dbReference type="NCBI Taxonomy" id="176857"/>
    <lineage>
        <taxon>Eukaryota</taxon>
        <taxon>Viridiplantae</taxon>
        <taxon>Streptophyta</taxon>
        <taxon>Embryophyta</taxon>
        <taxon>Tracheophyta</taxon>
        <taxon>Spermatophyta</taxon>
        <taxon>Magnoliopsida</taxon>
        <taxon>eudicotyledons</taxon>
        <taxon>Gunneridae</taxon>
        <taxon>Pentapetalae</taxon>
        <taxon>rosids</taxon>
        <taxon>fabids</taxon>
        <taxon>Fagales</taxon>
        <taxon>Betulaceae</taxon>
        <taxon>Carpinus</taxon>
    </lineage>
</organism>
<dbReference type="InterPro" id="IPR010325">
    <property type="entry name" value="Rhamnogal_lyase"/>
</dbReference>
<dbReference type="SUPFAM" id="SSF49785">
    <property type="entry name" value="Galactose-binding domain-like"/>
    <property type="match status" value="1"/>
</dbReference>
<comment type="catalytic activity">
    <reaction evidence="1">
        <text>Endotype eliminative cleavage of L-alpha-rhamnopyranosyl-(1-&gt;4)-alpha-D-galactopyranosyluronic acid bonds of rhamnogalacturonan I domains in ramified hairy regions of pectin leaving L-rhamnopyranose at the reducing end and 4-deoxy-4,5-unsaturated D-galactopyranosyluronic acid at the non-reducing end.</text>
        <dbReference type="EC" id="4.2.2.23"/>
    </reaction>
</comment>
<evidence type="ECO:0000256" key="7">
    <source>
        <dbReference type="ARBA" id="ARBA00022525"/>
    </source>
</evidence>
<dbReference type="GO" id="GO:0005576">
    <property type="term" value="C:extracellular region"/>
    <property type="evidence" value="ECO:0007669"/>
    <property type="project" value="UniProtKB-SubCell"/>
</dbReference>
<keyword evidence="10" id="KW-0862">Zinc</keyword>
<evidence type="ECO:0000259" key="15">
    <source>
        <dbReference type="Pfam" id="PF14683"/>
    </source>
</evidence>
<dbReference type="SUPFAM" id="SSF74650">
    <property type="entry name" value="Galactose mutarotase-like"/>
    <property type="match status" value="1"/>
</dbReference>
<dbReference type="Gene3D" id="3.40.50.720">
    <property type="entry name" value="NAD(P)-binding Rossmann-like Domain"/>
    <property type="match status" value="1"/>
</dbReference>
<dbReference type="SUPFAM" id="SSF49452">
    <property type="entry name" value="Starch-binding domain-like"/>
    <property type="match status" value="1"/>
</dbReference>
<dbReference type="InterPro" id="IPR013149">
    <property type="entry name" value="ADH-like_C"/>
</dbReference>
<accession>A0A5N6QVD7</accession>
<keyword evidence="13" id="KW-0472">Membrane</keyword>
<feature type="transmembrane region" description="Helical" evidence="13">
    <location>
        <begin position="12"/>
        <end position="34"/>
    </location>
</feature>
<evidence type="ECO:0000256" key="12">
    <source>
        <dbReference type="ARBA" id="ARBA00023239"/>
    </source>
</evidence>
<dbReference type="EC" id="4.2.2.23" evidence="6"/>
<evidence type="ECO:0000256" key="2">
    <source>
        <dbReference type="ARBA" id="ARBA00001947"/>
    </source>
</evidence>
<dbReference type="InterPro" id="IPR029413">
    <property type="entry name" value="RG-lyase_II"/>
</dbReference>
<dbReference type="Gene3D" id="2.60.40.1120">
    <property type="entry name" value="Carboxypeptidase-like, regulatory domain"/>
    <property type="match status" value="1"/>
</dbReference>
<keyword evidence="18" id="KW-1185">Reference proteome</keyword>
<keyword evidence="13" id="KW-0812">Transmembrane</keyword>
<dbReference type="GO" id="GO:0005975">
    <property type="term" value="P:carbohydrate metabolic process"/>
    <property type="evidence" value="ECO:0007669"/>
    <property type="project" value="InterPro"/>
</dbReference>
<evidence type="ECO:0000256" key="6">
    <source>
        <dbReference type="ARBA" id="ARBA00012437"/>
    </source>
</evidence>
<dbReference type="InterPro" id="IPR008979">
    <property type="entry name" value="Galactose-bd-like_sf"/>
</dbReference>
<dbReference type="Gene3D" id="2.60.120.260">
    <property type="entry name" value="Galactose-binding domain-like"/>
    <property type="match status" value="1"/>
</dbReference>
<dbReference type="Pfam" id="PF14686">
    <property type="entry name" value="fn3_3"/>
    <property type="match status" value="1"/>
</dbReference>
<dbReference type="OrthoDB" id="2130367at2759"/>
<evidence type="ECO:0000256" key="3">
    <source>
        <dbReference type="ARBA" id="ARBA00004613"/>
    </source>
</evidence>
<evidence type="ECO:0000256" key="4">
    <source>
        <dbReference type="ARBA" id="ARBA00008072"/>
    </source>
</evidence>
<evidence type="ECO:0000313" key="17">
    <source>
        <dbReference type="EMBL" id="KAE8010478.1"/>
    </source>
</evidence>
<sequence length="912" mass="103140">MEKVTTWSRKQWGFHVGCLGTILLVFFLLAGSGYHVNIPARRFLEGVKGQKSIEVKQYTDVHQLVMVDNGIVQVNFSIPDGHVLGINYNGIPDILDHHNAREDRGYWDVVWNEPKSESIFERIEGANFTIITQNEYQVELSFSKIWDISLHGKSVALNIDKRYILRRGNSGYYSYAVFERLEGWPEEEIDQIRIVYKLQSDKFRYMAVSDERQRIMPTMDDRVNGQPLAFPEAVLLTNPADSELKGEVDDKYQYSSKTEDNKVHGWISNDPPVGFWIITPSNEFRIAGPNKQELTSHAGPIALSMFVSCHYAGKDVAMLFEEGEPWKKVFGPIFVYLNSASSQNNPQQVLWENAKEQMLSEVGSWPYNFTQSKDFLSSDQRGTVAGQLLVQDRYIDEKIMHAKFARVGLAAPGEVGSWQRESKGYQFWTQADEEGHFIIKNVLPGEYNLYAWVPGFIGDYKNDTKITINPGGEVRMDVLVYEPPRYGPTLWEIGIPDRSAEEFYVPDPYPNLINRLYMNNHSTEKFRQYGLWARYADIYREHDLTYVINTSDYRKDWFYAHVSRNINDGTYEPATWKIMFGLESVNNNGNYTLRLALASANAANLEVRFNNVRPQRAHFRTGLIGKENAIARHGIHGLYWFYSIDVASDVLQEGKNIIYLTQTRNENPFEGVITFYHDGTITYGGYSDTMVANERYVVHFPKNMPLDAGAPLLCAGITVYSPLKYFGLAEPGKHIGVVGLGGLGHLAVKFAKAFGVKVTVISTSIRKKDEALEHLGADSFLLSSDQEQVEAAKNTMDGILDTVSAVHPILPLIDLLKYHGKLILLGGPEKPLELPVLPLLFGRKMVAGSATGGMKETQEMVDFAAKHNITADIETISMEYVNTAMKRLAKGDVKYRFVIDVGNTLTATNSED</sequence>
<keyword evidence="8" id="KW-0479">Metal-binding</keyword>
<dbReference type="FunFam" id="2.60.40.1120:FF:000033">
    <property type="entry name" value="Rhamnogalacturonate lyase B"/>
    <property type="match status" value="1"/>
</dbReference>
<comment type="similarity">
    <text evidence="5">Belongs to the polysaccharide lyase 4 family.</text>
</comment>
<dbReference type="AlphaFoldDB" id="A0A5N6QVD7"/>
<dbReference type="GO" id="GO:0046872">
    <property type="term" value="F:metal ion binding"/>
    <property type="evidence" value="ECO:0007669"/>
    <property type="project" value="UniProtKB-KW"/>
</dbReference>
<dbReference type="Gene3D" id="2.70.98.10">
    <property type="match status" value="1"/>
</dbReference>
<dbReference type="InterPro" id="IPR011013">
    <property type="entry name" value="Gal_mutarotase_sf_dom"/>
</dbReference>
<dbReference type="EMBL" id="CM017322">
    <property type="protein sequence ID" value="KAE8010478.1"/>
    <property type="molecule type" value="Genomic_DNA"/>
</dbReference>
<evidence type="ECO:0000256" key="10">
    <source>
        <dbReference type="ARBA" id="ARBA00022833"/>
    </source>
</evidence>
<dbReference type="SUPFAM" id="SSF51735">
    <property type="entry name" value="NAD(P)-binding Rossmann-fold domains"/>
    <property type="match status" value="1"/>
</dbReference>
<dbReference type="InterPro" id="IPR013784">
    <property type="entry name" value="Carb-bd-like_fold"/>
</dbReference>
<dbReference type="Pfam" id="PF14683">
    <property type="entry name" value="CBM-like"/>
    <property type="match status" value="1"/>
</dbReference>
<dbReference type="CDD" id="cd10316">
    <property type="entry name" value="RGL4_M"/>
    <property type="match status" value="1"/>
</dbReference>
<dbReference type="PANTHER" id="PTHR32018">
    <property type="entry name" value="RHAMNOGALACTURONATE LYASE FAMILY PROTEIN"/>
    <property type="match status" value="1"/>
</dbReference>
<keyword evidence="12" id="KW-0456">Lyase</keyword>
<dbReference type="InterPro" id="IPR051850">
    <property type="entry name" value="Polysacch_Lyase_4"/>
</dbReference>
<feature type="domain" description="Rhamnogalacturonan lyase" evidence="15">
    <location>
        <begin position="489"/>
        <end position="673"/>
    </location>
</feature>
<dbReference type="CDD" id="cd10320">
    <property type="entry name" value="RGL4_N"/>
    <property type="match status" value="1"/>
</dbReference>
<proteinExistence type="inferred from homology"/>
<dbReference type="InterPro" id="IPR047109">
    <property type="entry name" value="CAD-like"/>
</dbReference>
<comment type="subcellular location">
    <subcellularLocation>
        <location evidence="3">Secreted</location>
    </subcellularLocation>
</comment>
<dbReference type="InterPro" id="IPR036291">
    <property type="entry name" value="NAD(P)-bd_dom_sf"/>
</dbReference>
<reference evidence="17 18" key="1">
    <citation type="submission" date="2019-06" db="EMBL/GenBank/DDBJ databases">
        <title>A chromosomal-level reference genome of Carpinus fangiana (Coryloideae, Betulaceae).</title>
        <authorList>
            <person name="Yang X."/>
            <person name="Wang Z."/>
            <person name="Zhang L."/>
            <person name="Hao G."/>
            <person name="Liu J."/>
            <person name="Yang Y."/>
        </authorList>
    </citation>
    <scope>NUCLEOTIDE SEQUENCE [LARGE SCALE GENOMIC DNA]</scope>
    <source>
        <strain evidence="17">Cfa_2016G</strain>
        <tissue evidence="17">Leaf</tissue>
    </source>
</reference>
<protein>
    <recommendedName>
        <fullName evidence="6">rhamnogalacturonan endolyase</fullName>
        <ecNumber evidence="6">4.2.2.23</ecNumber>
    </recommendedName>
</protein>
<evidence type="ECO:0000256" key="13">
    <source>
        <dbReference type="SAM" id="Phobius"/>
    </source>
</evidence>
<evidence type="ECO:0000313" key="18">
    <source>
        <dbReference type="Proteomes" id="UP000327013"/>
    </source>
</evidence>
<dbReference type="CDD" id="cd10317">
    <property type="entry name" value="RGL4_C"/>
    <property type="match status" value="1"/>
</dbReference>
<evidence type="ECO:0000256" key="5">
    <source>
        <dbReference type="ARBA" id="ARBA00010418"/>
    </source>
</evidence>
<evidence type="ECO:0000256" key="9">
    <source>
        <dbReference type="ARBA" id="ARBA00022729"/>
    </source>
</evidence>
<keyword evidence="11" id="KW-0560">Oxidoreductase</keyword>
<name>A0A5N6QVD7_9ROSI</name>
<dbReference type="Gene3D" id="3.90.180.10">
    <property type="entry name" value="Medium-chain alcohol dehydrogenases, catalytic domain"/>
    <property type="match status" value="1"/>
</dbReference>
<dbReference type="GO" id="GO:0016616">
    <property type="term" value="F:oxidoreductase activity, acting on the CH-OH group of donors, NAD or NADP as acceptor"/>
    <property type="evidence" value="ECO:0007669"/>
    <property type="project" value="InterPro"/>
</dbReference>
<dbReference type="InterPro" id="IPR029411">
    <property type="entry name" value="RG-lyase_III"/>
</dbReference>
<keyword evidence="9" id="KW-0732">Signal</keyword>
<evidence type="ECO:0000259" key="14">
    <source>
        <dbReference type="Pfam" id="PF00107"/>
    </source>
</evidence>